<dbReference type="GO" id="GO:0003677">
    <property type="term" value="F:DNA binding"/>
    <property type="evidence" value="ECO:0007669"/>
    <property type="project" value="UniProtKB-KW"/>
</dbReference>
<comment type="caution">
    <text evidence="2">The sequence shown here is derived from an EMBL/GenBank/DDBJ whole genome shotgun (WGS) entry which is preliminary data.</text>
</comment>
<name>A0ABW7ZNU5_9ACTN</name>
<sequence length="62" mass="6476">MSTEPALRSGQLAAAVGVTVQTLRYYERHGLRAAISAGCDDLIACAGSVCCPLPFGEVPEPR</sequence>
<dbReference type="Proteomes" id="UP001612812">
    <property type="component" value="Unassembled WGS sequence"/>
</dbReference>
<organism evidence="2 3">
    <name type="scientific">Micromonospora maritima</name>
    <dbReference type="NCBI Taxonomy" id="986711"/>
    <lineage>
        <taxon>Bacteria</taxon>
        <taxon>Bacillati</taxon>
        <taxon>Actinomycetota</taxon>
        <taxon>Actinomycetes</taxon>
        <taxon>Micromonosporales</taxon>
        <taxon>Micromonosporaceae</taxon>
        <taxon>Micromonospora</taxon>
    </lineage>
</organism>
<dbReference type="Pfam" id="PF00376">
    <property type="entry name" value="MerR"/>
    <property type="match status" value="1"/>
</dbReference>
<proteinExistence type="predicted"/>
<dbReference type="EMBL" id="JBITLE010000006">
    <property type="protein sequence ID" value="MFI7264315.1"/>
    <property type="molecule type" value="Genomic_DNA"/>
</dbReference>
<feature type="domain" description="HTH merR-type" evidence="1">
    <location>
        <begin position="6"/>
        <end position="31"/>
    </location>
</feature>
<dbReference type="InterPro" id="IPR009061">
    <property type="entry name" value="DNA-bd_dom_put_sf"/>
</dbReference>
<reference evidence="2 3" key="1">
    <citation type="submission" date="2024-10" db="EMBL/GenBank/DDBJ databases">
        <title>The Natural Products Discovery Center: Release of the First 8490 Sequenced Strains for Exploring Actinobacteria Biosynthetic Diversity.</title>
        <authorList>
            <person name="Kalkreuter E."/>
            <person name="Kautsar S.A."/>
            <person name="Yang D."/>
            <person name="Bader C.D."/>
            <person name="Teijaro C.N."/>
            <person name="Fluegel L."/>
            <person name="Davis C.M."/>
            <person name="Simpson J.R."/>
            <person name="Lauterbach L."/>
            <person name="Steele A.D."/>
            <person name="Gui C."/>
            <person name="Meng S."/>
            <person name="Li G."/>
            <person name="Viehrig K."/>
            <person name="Ye F."/>
            <person name="Su P."/>
            <person name="Kiefer A.F."/>
            <person name="Nichols A."/>
            <person name="Cepeda A.J."/>
            <person name="Yan W."/>
            <person name="Fan B."/>
            <person name="Jiang Y."/>
            <person name="Adhikari A."/>
            <person name="Zheng C.-J."/>
            <person name="Schuster L."/>
            <person name="Cowan T.M."/>
            <person name="Smanski M.J."/>
            <person name="Chevrette M.G."/>
            <person name="De Carvalho L.P.S."/>
            <person name="Shen B."/>
        </authorList>
    </citation>
    <scope>NUCLEOTIDE SEQUENCE [LARGE SCALE GENOMIC DNA]</scope>
    <source>
        <strain evidence="2 3">NPDC049845</strain>
    </source>
</reference>
<protein>
    <submittedName>
        <fullName evidence="2">MerR family DNA-binding transcriptional regulator</fullName>
    </submittedName>
</protein>
<dbReference type="SUPFAM" id="SSF46955">
    <property type="entry name" value="Putative DNA-binding domain"/>
    <property type="match status" value="1"/>
</dbReference>
<evidence type="ECO:0000313" key="3">
    <source>
        <dbReference type="Proteomes" id="UP001612812"/>
    </source>
</evidence>
<keyword evidence="2" id="KW-0238">DNA-binding</keyword>
<dbReference type="PROSITE" id="PS50937">
    <property type="entry name" value="HTH_MERR_2"/>
    <property type="match status" value="1"/>
</dbReference>
<gene>
    <name evidence="2" type="ORF">ACIBP4_18705</name>
</gene>
<dbReference type="RefSeq" id="WP_396770280.1">
    <property type="nucleotide sequence ID" value="NZ_JBITLA010000008.1"/>
</dbReference>
<evidence type="ECO:0000313" key="2">
    <source>
        <dbReference type="EMBL" id="MFI7264315.1"/>
    </source>
</evidence>
<keyword evidence="3" id="KW-1185">Reference proteome</keyword>
<accession>A0ABW7ZNU5</accession>
<dbReference type="InterPro" id="IPR000551">
    <property type="entry name" value="MerR-type_HTH_dom"/>
</dbReference>
<dbReference type="Gene3D" id="1.10.1660.10">
    <property type="match status" value="1"/>
</dbReference>
<evidence type="ECO:0000259" key="1">
    <source>
        <dbReference type="PROSITE" id="PS50937"/>
    </source>
</evidence>